<protein>
    <submittedName>
        <fullName evidence="2">Uncharacterized protein</fullName>
    </submittedName>
</protein>
<keyword evidence="3" id="KW-1185">Reference proteome</keyword>
<reference evidence="2 3" key="1">
    <citation type="submission" date="2023-07" db="EMBL/GenBank/DDBJ databases">
        <title>Genomic Encyclopedia of Type Strains, Phase IV (KMG-IV): sequencing the most valuable type-strain genomes for metagenomic binning, comparative biology and taxonomic classification.</title>
        <authorList>
            <person name="Goeker M."/>
        </authorList>
    </citation>
    <scope>NUCLEOTIDE SEQUENCE [LARGE SCALE GENOMIC DNA]</scope>
    <source>
        <strain evidence="2 3">DSM 17723</strain>
    </source>
</reference>
<organism evidence="2 3">
    <name type="scientific">Metabacillus niabensis</name>
    <dbReference type="NCBI Taxonomy" id="324854"/>
    <lineage>
        <taxon>Bacteria</taxon>
        <taxon>Bacillati</taxon>
        <taxon>Bacillota</taxon>
        <taxon>Bacilli</taxon>
        <taxon>Bacillales</taxon>
        <taxon>Bacillaceae</taxon>
        <taxon>Metabacillus</taxon>
    </lineage>
</organism>
<accession>A0ABT9YVR2</accession>
<dbReference type="Proteomes" id="UP001232245">
    <property type="component" value="Unassembled WGS sequence"/>
</dbReference>
<evidence type="ECO:0000313" key="2">
    <source>
        <dbReference type="EMBL" id="MDQ0224083.1"/>
    </source>
</evidence>
<dbReference type="RefSeq" id="WP_174879974.1">
    <property type="nucleotide sequence ID" value="NZ_CADEPK010000083.1"/>
</dbReference>
<feature type="region of interest" description="Disordered" evidence="1">
    <location>
        <begin position="122"/>
        <end position="141"/>
    </location>
</feature>
<gene>
    <name evidence="2" type="ORF">J2S02_000405</name>
</gene>
<evidence type="ECO:0000313" key="3">
    <source>
        <dbReference type="Proteomes" id="UP001232245"/>
    </source>
</evidence>
<feature type="compositionally biased region" description="Basic and acidic residues" evidence="1">
    <location>
        <begin position="122"/>
        <end position="132"/>
    </location>
</feature>
<proteinExistence type="predicted"/>
<evidence type="ECO:0000256" key="1">
    <source>
        <dbReference type="SAM" id="MobiDB-lite"/>
    </source>
</evidence>
<sequence>MQRSVSNLLNRQQQHIKTALHITPSLNLPDLSFYNICNQQYRINRGVYNAIDDWFFKYGIIDVVYRRIYILAFLDFVSNKYKDKAESSKYIRFGHGGLTKALNIFISSYINEEEAVENNDFRGKSHEGKISSDNRSGILFS</sequence>
<comment type="caution">
    <text evidence="2">The sequence shown here is derived from an EMBL/GenBank/DDBJ whole genome shotgun (WGS) entry which is preliminary data.</text>
</comment>
<dbReference type="EMBL" id="JAUSTZ010000001">
    <property type="protein sequence ID" value="MDQ0224083.1"/>
    <property type="molecule type" value="Genomic_DNA"/>
</dbReference>
<name>A0ABT9YVR2_9BACI</name>